<protein>
    <submittedName>
        <fullName evidence="3">Uncharacterized protein</fullName>
    </submittedName>
</protein>
<gene>
    <name evidence="3" type="ORF">PR048_025917</name>
</gene>
<dbReference type="EMBL" id="JARBHB010000011">
    <property type="protein sequence ID" value="KAJ8872313.1"/>
    <property type="molecule type" value="Genomic_DNA"/>
</dbReference>
<keyword evidence="1" id="KW-1015">Disulfide bond</keyword>
<dbReference type="Proteomes" id="UP001159363">
    <property type="component" value="Chromosome 10"/>
</dbReference>
<organism evidence="3 4">
    <name type="scientific">Dryococelus australis</name>
    <dbReference type="NCBI Taxonomy" id="614101"/>
    <lineage>
        <taxon>Eukaryota</taxon>
        <taxon>Metazoa</taxon>
        <taxon>Ecdysozoa</taxon>
        <taxon>Arthropoda</taxon>
        <taxon>Hexapoda</taxon>
        <taxon>Insecta</taxon>
        <taxon>Pterygota</taxon>
        <taxon>Neoptera</taxon>
        <taxon>Polyneoptera</taxon>
        <taxon>Phasmatodea</taxon>
        <taxon>Verophasmatodea</taxon>
        <taxon>Anareolatae</taxon>
        <taxon>Phasmatidae</taxon>
        <taxon>Eurycanthinae</taxon>
        <taxon>Dryococelus</taxon>
    </lineage>
</organism>
<feature type="transmembrane region" description="Helical" evidence="2">
    <location>
        <begin position="57"/>
        <end position="74"/>
    </location>
</feature>
<evidence type="ECO:0000313" key="4">
    <source>
        <dbReference type="Proteomes" id="UP001159363"/>
    </source>
</evidence>
<evidence type="ECO:0000256" key="2">
    <source>
        <dbReference type="SAM" id="Phobius"/>
    </source>
</evidence>
<dbReference type="InterPro" id="IPR004156">
    <property type="entry name" value="OATP"/>
</dbReference>
<proteinExistence type="predicted"/>
<dbReference type="Pfam" id="PF03137">
    <property type="entry name" value="OATP"/>
    <property type="match status" value="1"/>
</dbReference>
<evidence type="ECO:0000313" key="3">
    <source>
        <dbReference type="EMBL" id="KAJ8872313.1"/>
    </source>
</evidence>
<dbReference type="InterPro" id="IPR036259">
    <property type="entry name" value="MFS_trans_sf"/>
</dbReference>
<keyword evidence="2" id="KW-0812">Transmembrane</keyword>
<comment type="caution">
    <text evidence="3">The sequence shown here is derived from an EMBL/GenBank/DDBJ whole genome shotgun (WGS) entry which is preliminary data.</text>
</comment>
<reference evidence="3 4" key="1">
    <citation type="submission" date="2023-02" db="EMBL/GenBank/DDBJ databases">
        <title>LHISI_Scaffold_Assembly.</title>
        <authorList>
            <person name="Stuart O.P."/>
            <person name="Cleave R."/>
            <person name="Magrath M.J.L."/>
            <person name="Mikheyev A.S."/>
        </authorList>
    </citation>
    <scope>NUCLEOTIDE SEQUENCE [LARGE SCALE GENOMIC DNA]</scope>
    <source>
        <strain evidence="3">Daus_M_001</strain>
        <tissue evidence="3">Leg muscle</tissue>
    </source>
</reference>
<dbReference type="SUPFAM" id="SSF103473">
    <property type="entry name" value="MFS general substrate transporter"/>
    <property type="match status" value="1"/>
</dbReference>
<feature type="transmembrane region" description="Helical" evidence="2">
    <location>
        <begin position="94"/>
        <end position="114"/>
    </location>
</feature>
<dbReference type="PANTHER" id="PTHR11388:SF131">
    <property type="entry name" value="SOLUTE CARRIER ORGANIC ANION TRANSPORTER FAMILY MEMBER"/>
    <property type="match status" value="1"/>
</dbReference>
<evidence type="ECO:0000256" key="1">
    <source>
        <dbReference type="ARBA" id="ARBA00023157"/>
    </source>
</evidence>
<dbReference type="PANTHER" id="PTHR11388">
    <property type="entry name" value="ORGANIC ANION TRANSPORTER"/>
    <property type="match status" value="1"/>
</dbReference>
<name>A0ABQ9GJW1_9NEOP</name>
<accession>A0ABQ9GJW1</accession>
<feature type="transmembrane region" description="Helical" evidence="2">
    <location>
        <begin position="218"/>
        <end position="242"/>
    </location>
</feature>
<keyword evidence="2" id="KW-0472">Membrane</keyword>
<keyword evidence="4" id="KW-1185">Reference proteome</keyword>
<keyword evidence="2" id="KW-1133">Transmembrane helix</keyword>
<feature type="transmembrane region" description="Helical" evidence="2">
    <location>
        <begin position="183"/>
        <end position="206"/>
    </location>
</feature>
<sequence>MKKMHHWKVHTSCVQEIKHTGVADPASHGASSATTVFSDSKELPPRPGSLVMSLRRLGPALGFLLSSFCLSMFVDPTLTPIIGIKDPRWLGAWWLGWLIMGMMKLVIALLMAFFPRAIPVRQDKDEVQSSTTLDIISSDSQDRLQEQELLNPTPQEIPADLPHKQVDEDGFFRSLWRIMKNKILVYNSCSALFSGLVGSGTMTYSLKYLETQFHTSAAGASIISGSALSVGMVISHLGSGLIISKLKPRPSFILGWNMVVDFLDASRFILYIFLPCGSAPSHANVIAYQEMRMEQCWNARGWRKREIPKKPAEQRHRPARNLLENLYVTPPGIAPGSSWWEASSLTAQPPWPLELRPS</sequence>
<dbReference type="Gene3D" id="1.20.1250.20">
    <property type="entry name" value="MFS general substrate transporter like domains"/>
    <property type="match status" value="1"/>
</dbReference>